<name>A0A2G2YC37_CAPAN</name>
<proteinExistence type="predicted"/>
<evidence type="ECO:0000256" key="1">
    <source>
        <dbReference type="ARBA" id="ARBA00023180"/>
    </source>
</evidence>
<sequence>MTGAVTFEQAVKCRRGERNRRRVLKGETSVKSLAIVLPQHGMKIWVAEPNCRIIRLCCSIVPISSGKQLESWIWFSITMRDGYYSAVRLCGKRERKAQVDCDNRLIELEGIKFEILGTYGAFMRPKVPILGDLLKNNSCQTFDKDVNLPLFSPSISYLIDNYLTLFKCNSSIKTLGEVFDSKIFQSYACGSIILYYNTSPGHGEYPALDFPSSCSAIQLPVPQSSVAKSNNSGLFHQLSDRFTLSWTVSEECNACYCRGGMCQTNNATKEFYCRNTSKVAVDGTNAEESGARSEGPGHRRNMKVNVADSKCPILKLTSFSIAGKSKELLQTTWFVIATDNYIFFLLL</sequence>
<evidence type="ECO:0000313" key="3">
    <source>
        <dbReference type="EMBL" id="PHT67317.1"/>
    </source>
</evidence>
<keyword evidence="1" id="KW-0325">Glycoprotein</keyword>
<evidence type="ECO:0000313" key="4">
    <source>
        <dbReference type="Proteomes" id="UP000222542"/>
    </source>
</evidence>
<dbReference type="EMBL" id="AYRZ02000011">
    <property type="protein sequence ID" value="PHT67317.1"/>
    <property type="molecule type" value="Genomic_DNA"/>
</dbReference>
<comment type="caution">
    <text evidence="3">The sequence shown here is derived from an EMBL/GenBank/DDBJ whole genome shotgun (WGS) entry which is preliminary data.</text>
</comment>
<dbReference type="AlphaFoldDB" id="A0A2G2YC37"/>
<dbReference type="PANTHER" id="PTHR33138">
    <property type="entry name" value="OS01G0690200 PROTEIN"/>
    <property type="match status" value="1"/>
</dbReference>
<protein>
    <recommendedName>
        <fullName evidence="2">Wall-associated receptor kinase C-terminal domain-containing protein</fullName>
    </recommendedName>
</protein>
<feature type="domain" description="Wall-associated receptor kinase C-terminal" evidence="2">
    <location>
        <begin position="206"/>
        <end position="274"/>
    </location>
</feature>
<accession>A0A2G2YC37</accession>
<dbReference type="Pfam" id="PF14380">
    <property type="entry name" value="WAK_assoc"/>
    <property type="match status" value="1"/>
</dbReference>
<organism evidence="3 4">
    <name type="scientific">Capsicum annuum</name>
    <name type="common">Capsicum pepper</name>
    <dbReference type="NCBI Taxonomy" id="4072"/>
    <lineage>
        <taxon>Eukaryota</taxon>
        <taxon>Viridiplantae</taxon>
        <taxon>Streptophyta</taxon>
        <taxon>Embryophyta</taxon>
        <taxon>Tracheophyta</taxon>
        <taxon>Spermatophyta</taxon>
        <taxon>Magnoliopsida</taxon>
        <taxon>eudicotyledons</taxon>
        <taxon>Gunneridae</taxon>
        <taxon>Pentapetalae</taxon>
        <taxon>asterids</taxon>
        <taxon>lamiids</taxon>
        <taxon>Solanales</taxon>
        <taxon>Solanaceae</taxon>
        <taxon>Solanoideae</taxon>
        <taxon>Capsiceae</taxon>
        <taxon>Capsicum</taxon>
    </lineage>
</organism>
<dbReference type="Gramene" id="PHT67317">
    <property type="protein sequence ID" value="PHT67317"/>
    <property type="gene ID" value="T459_26804"/>
</dbReference>
<gene>
    <name evidence="3" type="ORF">T459_26804</name>
</gene>
<reference evidence="3 4" key="2">
    <citation type="journal article" date="2017" name="Genome Biol.">
        <title>New reference genome sequences of hot pepper reveal the massive evolution of plant disease-resistance genes by retroduplication.</title>
        <authorList>
            <person name="Kim S."/>
            <person name="Park J."/>
            <person name="Yeom S.I."/>
            <person name="Kim Y.M."/>
            <person name="Seo E."/>
            <person name="Kim K.T."/>
            <person name="Kim M.S."/>
            <person name="Lee J.M."/>
            <person name="Cheong K."/>
            <person name="Shin H.S."/>
            <person name="Kim S.B."/>
            <person name="Han K."/>
            <person name="Lee J."/>
            <person name="Park M."/>
            <person name="Lee H.A."/>
            <person name="Lee H.Y."/>
            <person name="Lee Y."/>
            <person name="Oh S."/>
            <person name="Lee J.H."/>
            <person name="Choi E."/>
            <person name="Choi E."/>
            <person name="Lee S.E."/>
            <person name="Jeon J."/>
            <person name="Kim H."/>
            <person name="Choi G."/>
            <person name="Song H."/>
            <person name="Lee J."/>
            <person name="Lee S.C."/>
            <person name="Kwon J.K."/>
            <person name="Lee H.Y."/>
            <person name="Koo N."/>
            <person name="Hong Y."/>
            <person name="Kim R.W."/>
            <person name="Kang W.H."/>
            <person name="Huh J.H."/>
            <person name="Kang B.C."/>
            <person name="Yang T.J."/>
            <person name="Lee Y.H."/>
            <person name="Bennetzen J.L."/>
            <person name="Choi D."/>
        </authorList>
    </citation>
    <scope>NUCLEOTIDE SEQUENCE [LARGE SCALE GENOMIC DNA]</scope>
    <source>
        <strain evidence="4">cv. CM334</strain>
    </source>
</reference>
<keyword evidence="4" id="KW-1185">Reference proteome</keyword>
<reference evidence="3 4" key="1">
    <citation type="journal article" date="2014" name="Nat. Genet.">
        <title>Genome sequence of the hot pepper provides insights into the evolution of pungency in Capsicum species.</title>
        <authorList>
            <person name="Kim S."/>
            <person name="Park M."/>
            <person name="Yeom S.I."/>
            <person name="Kim Y.M."/>
            <person name="Lee J.M."/>
            <person name="Lee H.A."/>
            <person name="Seo E."/>
            <person name="Choi J."/>
            <person name="Cheong K."/>
            <person name="Kim K.T."/>
            <person name="Jung K."/>
            <person name="Lee G.W."/>
            <person name="Oh S.K."/>
            <person name="Bae C."/>
            <person name="Kim S.B."/>
            <person name="Lee H.Y."/>
            <person name="Kim S.Y."/>
            <person name="Kim M.S."/>
            <person name="Kang B.C."/>
            <person name="Jo Y.D."/>
            <person name="Yang H.B."/>
            <person name="Jeong H.J."/>
            <person name="Kang W.H."/>
            <person name="Kwon J.K."/>
            <person name="Shin C."/>
            <person name="Lim J.Y."/>
            <person name="Park J.H."/>
            <person name="Huh J.H."/>
            <person name="Kim J.S."/>
            <person name="Kim B.D."/>
            <person name="Cohen O."/>
            <person name="Paran I."/>
            <person name="Suh M.C."/>
            <person name="Lee S.B."/>
            <person name="Kim Y.K."/>
            <person name="Shin Y."/>
            <person name="Noh S.J."/>
            <person name="Park J."/>
            <person name="Seo Y.S."/>
            <person name="Kwon S.Y."/>
            <person name="Kim H.A."/>
            <person name="Park J.M."/>
            <person name="Kim H.J."/>
            <person name="Choi S.B."/>
            <person name="Bosland P.W."/>
            <person name="Reeves G."/>
            <person name="Jo S.H."/>
            <person name="Lee B.W."/>
            <person name="Cho H.T."/>
            <person name="Choi H.S."/>
            <person name="Lee M.S."/>
            <person name="Yu Y."/>
            <person name="Do Choi Y."/>
            <person name="Park B.S."/>
            <person name="van Deynze A."/>
            <person name="Ashrafi H."/>
            <person name="Hill T."/>
            <person name="Kim W.T."/>
            <person name="Pai H.S."/>
            <person name="Ahn H.K."/>
            <person name="Yeam I."/>
            <person name="Giovannoni J.J."/>
            <person name="Rose J.K."/>
            <person name="Sorensen I."/>
            <person name="Lee S.J."/>
            <person name="Kim R.W."/>
            <person name="Choi I.Y."/>
            <person name="Choi B.S."/>
            <person name="Lim J.S."/>
            <person name="Lee Y.H."/>
            <person name="Choi D."/>
        </authorList>
    </citation>
    <scope>NUCLEOTIDE SEQUENCE [LARGE SCALE GENOMIC DNA]</scope>
    <source>
        <strain evidence="4">cv. CM334</strain>
    </source>
</reference>
<dbReference type="Proteomes" id="UP000222542">
    <property type="component" value="Unassembled WGS sequence"/>
</dbReference>
<evidence type="ECO:0000259" key="2">
    <source>
        <dbReference type="Pfam" id="PF14380"/>
    </source>
</evidence>
<dbReference type="InterPro" id="IPR032872">
    <property type="entry name" value="WAK_assoc_C"/>
</dbReference>
<dbReference type="PANTHER" id="PTHR33138:SF1">
    <property type="entry name" value="OS01G0113900 PROTEIN"/>
    <property type="match status" value="1"/>
</dbReference>